<evidence type="ECO:0000259" key="1">
    <source>
        <dbReference type="SMART" id="SM00481"/>
    </source>
</evidence>
<dbReference type="InterPro" id="IPR016195">
    <property type="entry name" value="Pol/histidinol_Pase-like"/>
</dbReference>
<dbReference type="NCBIfam" id="NF038032">
    <property type="entry name" value="CehA_McbA_metalo"/>
    <property type="match status" value="1"/>
</dbReference>
<dbReference type="InterPro" id="IPR003141">
    <property type="entry name" value="Pol/His_phosphatase_N"/>
</dbReference>
<comment type="caution">
    <text evidence="2">The sequence shown here is derived from an EMBL/GenBank/DDBJ whole genome shotgun (WGS) entry which is preliminary data.</text>
</comment>
<gene>
    <name evidence="2" type="ORF">GCM10019998_21750</name>
</gene>
<name>A0ABP6KVH0_9ENTE</name>
<dbReference type="InterPro" id="IPR004013">
    <property type="entry name" value="PHP_dom"/>
</dbReference>
<dbReference type="Proteomes" id="UP001501577">
    <property type="component" value="Unassembled WGS sequence"/>
</dbReference>
<dbReference type="Gene3D" id="3.20.20.140">
    <property type="entry name" value="Metal-dependent hydrolases"/>
    <property type="match status" value="1"/>
</dbReference>
<dbReference type="PANTHER" id="PTHR42924:SF3">
    <property type="entry name" value="POLYMERASE_HISTIDINOL PHOSPHATASE N-TERMINAL DOMAIN-CONTAINING PROTEIN"/>
    <property type="match status" value="1"/>
</dbReference>
<dbReference type="SUPFAM" id="SSF89550">
    <property type="entry name" value="PHP domain-like"/>
    <property type="match status" value="1"/>
</dbReference>
<protein>
    <recommendedName>
        <fullName evidence="1">Polymerase/histidinol phosphatase N-terminal domain-containing protein</fullName>
    </recommendedName>
</protein>
<proteinExistence type="predicted"/>
<organism evidence="2 3">
    <name type="scientific">Tetragenococcus solitarius</name>
    <dbReference type="NCBI Taxonomy" id="71453"/>
    <lineage>
        <taxon>Bacteria</taxon>
        <taxon>Bacillati</taxon>
        <taxon>Bacillota</taxon>
        <taxon>Bacilli</taxon>
        <taxon>Lactobacillales</taxon>
        <taxon>Enterococcaceae</taxon>
        <taxon>Tetragenococcus</taxon>
    </lineage>
</organism>
<dbReference type="RefSeq" id="WP_068710534.1">
    <property type="nucleotide sequence ID" value="NZ_BAAAXQ010000073.1"/>
</dbReference>
<accession>A0ABP6KVH0</accession>
<dbReference type="InterPro" id="IPR052018">
    <property type="entry name" value="PHP_domain"/>
</dbReference>
<keyword evidence="3" id="KW-1185">Reference proteome</keyword>
<evidence type="ECO:0000313" key="3">
    <source>
        <dbReference type="Proteomes" id="UP001501577"/>
    </source>
</evidence>
<evidence type="ECO:0000313" key="2">
    <source>
        <dbReference type="EMBL" id="GAA3024884.1"/>
    </source>
</evidence>
<dbReference type="PANTHER" id="PTHR42924">
    <property type="entry name" value="EXONUCLEASE"/>
    <property type="match status" value="1"/>
</dbReference>
<reference evidence="3" key="1">
    <citation type="journal article" date="2019" name="Int. J. Syst. Evol. Microbiol.">
        <title>The Global Catalogue of Microorganisms (GCM) 10K type strain sequencing project: providing services to taxonomists for standard genome sequencing and annotation.</title>
        <authorList>
            <consortium name="The Broad Institute Genomics Platform"/>
            <consortium name="The Broad Institute Genome Sequencing Center for Infectious Disease"/>
            <person name="Wu L."/>
            <person name="Ma J."/>
        </authorList>
    </citation>
    <scope>NUCLEOTIDE SEQUENCE [LARGE SCALE GENOMIC DNA]</scope>
    <source>
        <strain evidence="3">JCM 8736</strain>
    </source>
</reference>
<sequence>MKTRIKTHFIGTNIRNTTNGGIFGDFPEGTWSLEVIKPSFRVSGKVQLEIRFDQEIINHKKEFPVLEQEFSRNSSERKEEWFSADLHCHSYYSDGRVDFEEIITQAEKQQLEIIALMDHSVITTQFPANEQLIIPGTEITMDNEVHYNAYGVKGLIDYSKYFEDEKKKNDCLNDMFSALHKQEVLLSINHPFAEGMTLRHDFDICNFDFLEVINAPYSTEDFIENNKAIAFFDFLWEKGHYLFGLGGSDAHKKNYQNRYPIGLPKNKIHISNHSISTVLQSMKKGKVFIENNFNSQLLITDEAGREVLPGSEIAGNIYFAAYGNKEVTWHIVKNSKVIFETVGFSCKYNVFLDKGDYVRLDAFIGDTPVLFVNPIFFQRKEKRGETSFEKLLLEFEN</sequence>
<dbReference type="EMBL" id="BAAAXQ010000073">
    <property type="protein sequence ID" value="GAA3024884.1"/>
    <property type="molecule type" value="Genomic_DNA"/>
</dbReference>
<dbReference type="Pfam" id="PF02811">
    <property type="entry name" value="PHP"/>
    <property type="match status" value="1"/>
</dbReference>
<feature type="domain" description="Polymerase/histidinol phosphatase N-terminal" evidence="1">
    <location>
        <begin position="84"/>
        <end position="143"/>
    </location>
</feature>
<dbReference type="SMART" id="SM00481">
    <property type="entry name" value="POLIIIAc"/>
    <property type="match status" value="1"/>
</dbReference>